<evidence type="ECO:0000256" key="6">
    <source>
        <dbReference type="HAMAP-Rule" id="MF_00031"/>
    </source>
</evidence>
<evidence type="ECO:0000256" key="4">
    <source>
        <dbReference type="ARBA" id="ARBA00023172"/>
    </source>
</evidence>
<dbReference type="eggNOG" id="COG0632">
    <property type="taxonomic scope" value="Bacteria"/>
</dbReference>
<keyword evidence="11" id="KW-1185">Reference proteome</keyword>
<dbReference type="SUPFAM" id="SSF47781">
    <property type="entry name" value="RuvA domain 2-like"/>
    <property type="match status" value="1"/>
</dbReference>
<keyword evidence="7" id="KW-0472">Membrane</keyword>
<dbReference type="GO" id="GO:0016787">
    <property type="term" value="F:hydrolase activity"/>
    <property type="evidence" value="ECO:0007669"/>
    <property type="project" value="UniProtKB-KW"/>
</dbReference>
<dbReference type="GO" id="GO:0006310">
    <property type="term" value="P:DNA recombination"/>
    <property type="evidence" value="ECO:0007669"/>
    <property type="project" value="UniProtKB-UniRule"/>
</dbReference>
<dbReference type="PATRIC" id="fig|1246955.3.peg.305"/>
<dbReference type="InterPro" id="IPR010994">
    <property type="entry name" value="RuvA_2-like"/>
</dbReference>
<keyword evidence="10" id="KW-0347">Helicase</keyword>
<accession>L0RVG9</accession>
<protein>
    <recommendedName>
        <fullName evidence="6">Holliday junction branch migration complex subunit RuvA</fullName>
    </recommendedName>
</protein>
<keyword evidence="5 6" id="KW-0234">DNA repair</keyword>
<comment type="caution">
    <text evidence="6">Lacks conserved residue(s) required for the propagation of feature annotation.</text>
</comment>
<evidence type="ECO:0000256" key="5">
    <source>
        <dbReference type="ARBA" id="ARBA00023204"/>
    </source>
</evidence>
<evidence type="ECO:0000259" key="8">
    <source>
        <dbReference type="Pfam" id="PF01330"/>
    </source>
</evidence>
<comment type="subunit">
    <text evidence="6">Homotetramer. Forms an RuvA(8)-RuvB(12)-Holliday junction (HJ) complex. HJ DNA is sandwiched between 2 RuvA tetramers; dsDNA enters through RuvA and exits via RuvB. An RuvB hexamer assembles on each DNA strand where it exits the tetramer. Each RuvB hexamer is contacted by two RuvA subunits (via domain III) on 2 adjacent RuvB subunits; this complex drives branch migration. In the full resolvosome a probable DNA-RuvA(4)-RuvB(12)-RuvC(2) complex forms which resolves the HJ.</text>
</comment>
<dbReference type="GO" id="GO:0005737">
    <property type="term" value="C:cytoplasm"/>
    <property type="evidence" value="ECO:0007669"/>
    <property type="project" value="UniProtKB-SubCell"/>
</dbReference>
<evidence type="ECO:0000256" key="1">
    <source>
        <dbReference type="ARBA" id="ARBA00022490"/>
    </source>
</evidence>
<reference evidence="11" key="1">
    <citation type="journal article" date="2013" name="Genome Announc.">
        <title>Complete genome sequence of Mycoplasma cynos strain C142.</title>
        <authorList>
            <person name="Walker C.A."/>
            <person name="Mannering S.A."/>
            <person name="Shields S."/>
            <person name="Blake D.P."/>
            <person name="Brownlie J."/>
        </authorList>
    </citation>
    <scope>NUCLEOTIDE SEQUENCE [LARGE SCALE GENOMIC DNA]</scope>
    <source>
        <strain evidence="11">C142</strain>
    </source>
</reference>
<feature type="domain" description="DNA helicase Holliday junction RuvA type" evidence="8">
    <location>
        <begin position="30"/>
        <end position="88"/>
    </location>
</feature>
<dbReference type="HOGENOM" id="CLU_087936_1_1_14"/>
<comment type="subcellular location">
    <subcellularLocation>
        <location evidence="6">Cytoplasm</location>
    </subcellularLocation>
</comment>
<dbReference type="InterPro" id="IPR000085">
    <property type="entry name" value="RuvA"/>
</dbReference>
<dbReference type="NCBIfam" id="TIGR00084">
    <property type="entry name" value="ruvA"/>
    <property type="match status" value="1"/>
</dbReference>
<dbReference type="HAMAP" id="MF_00031">
    <property type="entry name" value="DNA_HJ_migration_RuvA"/>
    <property type="match status" value="1"/>
</dbReference>
<keyword evidence="3 6" id="KW-0238">DNA-binding</keyword>
<dbReference type="STRING" id="1246955.MCYN_0335"/>
<gene>
    <name evidence="10" type="primary">MCYN0335</name>
    <name evidence="6" type="synonym">ruvA</name>
    <name evidence="10" type="ordered locus">MCYN_0335</name>
</gene>
<keyword evidence="2 6" id="KW-0227">DNA damage</keyword>
<proteinExistence type="inferred from homology"/>
<keyword evidence="10" id="KW-0547">Nucleotide-binding</keyword>
<dbReference type="InterPro" id="IPR013849">
    <property type="entry name" value="DNA_helicase_Holl-junc_RuvA_I"/>
</dbReference>
<feature type="region of interest" description="Domain II" evidence="6">
    <location>
        <begin position="91"/>
        <end position="168"/>
    </location>
</feature>
<dbReference type="Pfam" id="PF07499">
    <property type="entry name" value="RuvA_C"/>
    <property type="match status" value="1"/>
</dbReference>
<keyword evidence="7" id="KW-0812">Transmembrane</keyword>
<dbReference type="InterPro" id="IPR011114">
    <property type="entry name" value="RuvA_C"/>
</dbReference>
<dbReference type="AlphaFoldDB" id="L0RVG9"/>
<sequence length="226" mass="26608">MIAKYIMFCYFYSFFSSYYFCIYHYNGGKMILYKIGEIVYKNKNNIIFENKGDGYIVNVANVDRFEVGAKCKIFLYEYNTEFYKNIYGFKDFKERLLFTDLITIDKIGPRVAMIILEKGWELVANYIINDNWQELSKINFVSEKTAKFICVELKNKWTKLIDNNAKKDSKDLNNISELSSTLSTLGFKKNQIDFAIKNVKEQKDLDKMIEESISLIANNKDATYRT</sequence>
<dbReference type="EMBL" id="HF559394">
    <property type="protein sequence ID" value="CCP24067.1"/>
    <property type="molecule type" value="Genomic_DNA"/>
</dbReference>
<comment type="function">
    <text evidence="6">The RuvA-RuvB-RuvC complex processes Holliday junction (HJ) DNA during genetic recombination and DNA repair, while the RuvA-RuvB complex plays an important role in the rescue of blocked DNA replication forks via replication fork reversal (RFR). RuvA specifically binds to HJ cruciform DNA, conferring on it an open structure. The RuvB hexamer acts as an ATP-dependent pump, pulling dsDNA into and through the RuvAB complex. HJ branch migration allows RuvC to scan DNA until it finds its consensus sequence, where it cleaves and resolves the cruciform DNA.</text>
</comment>
<comment type="domain">
    <text evidence="6">Has three domains with a flexible linker between the domains II and III and assumes an 'L' shape. Domain III is highly mobile and contacts RuvB.</text>
</comment>
<comment type="similarity">
    <text evidence="6">Belongs to the RuvA family.</text>
</comment>
<evidence type="ECO:0000313" key="10">
    <source>
        <dbReference type="EMBL" id="CCP24067.1"/>
    </source>
</evidence>
<feature type="region of interest" description="Domain III" evidence="6">
    <location>
        <begin position="173"/>
        <end position="226"/>
    </location>
</feature>
<dbReference type="Gene3D" id="1.10.150.20">
    <property type="entry name" value="5' to 3' exonuclease, C-terminal subdomain"/>
    <property type="match status" value="1"/>
</dbReference>
<dbReference type="Proteomes" id="UP000010466">
    <property type="component" value="Chromosome"/>
</dbReference>
<dbReference type="Pfam" id="PF01330">
    <property type="entry name" value="RuvA_N"/>
    <property type="match status" value="1"/>
</dbReference>
<dbReference type="GO" id="GO:0009379">
    <property type="term" value="C:Holliday junction helicase complex"/>
    <property type="evidence" value="ECO:0007669"/>
    <property type="project" value="InterPro"/>
</dbReference>
<keyword evidence="7" id="KW-1133">Transmembrane helix</keyword>
<feature type="domain" description="Holliday junction DNA helicase RuvA C-terminal" evidence="9">
    <location>
        <begin position="174"/>
        <end position="216"/>
    </location>
</feature>
<dbReference type="GO" id="GO:0000400">
    <property type="term" value="F:four-way junction DNA binding"/>
    <property type="evidence" value="ECO:0007669"/>
    <property type="project" value="UniProtKB-UniRule"/>
</dbReference>
<keyword evidence="1 6" id="KW-0963">Cytoplasm</keyword>
<dbReference type="GO" id="GO:0009378">
    <property type="term" value="F:four-way junction helicase activity"/>
    <property type="evidence" value="ECO:0007669"/>
    <property type="project" value="InterPro"/>
</dbReference>
<evidence type="ECO:0000256" key="7">
    <source>
        <dbReference type="SAM" id="Phobius"/>
    </source>
</evidence>
<name>L0RVG9_MYCC1</name>
<evidence type="ECO:0000259" key="9">
    <source>
        <dbReference type="Pfam" id="PF07499"/>
    </source>
</evidence>
<feature type="transmembrane region" description="Helical" evidence="7">
    <location>
        <begin position="7"/>
        <end position="25"/>
    </location>
</feature>
<dbReference type="GO" id="GO:0005524">
    <property type="term" value="F:ATP binding"/>
    <property type="evidence" value="ECO:0007669"/>
    <property type="project" value="InterPro"/>
</dbReference>
<dbReference type="GO" id="GO:0006281">
    <property type="term" value="P:DNA repair"/>
    <property type="evidence" value="ECO:0007669"/>
    <property type="project" value="UniProtKB-UniRule"/>
</dbReference>
<keyword evidence="10" id="KW-0067">ATP-binding</keyword>
<evidence type="ECO:0000256" key="3">
    <source>
        <dbReference type="ARBA" id="ARBA00023125"/>
    </source>
</evidence>
<keyword evidence="10" id="KW-0378">Hydrolase</keyword>
<evidence type="ECO:0000256" key="2">
    <source>
        <dbReference type="ARBA" id="ARBA00022763"/>
    </source>
</evidence>
<dbReference type="GO" id="GO:0048476">
    <property type="term" value="C:Holliday junction resolvase complex"/>
    <property type="evidence" value="ECO:0007669"/>
    <property type="project" value="UniProtKB-UniRule"/>
</dbReference>
<evidence type="ECO:0000313" key="11">
    <source>
        <dbReference type="Proteomes" id="UP000010466"/>
    </source>
</evidence>
<organism evidence="10 11">
    <name type="scientific">Mycoplasmopsis cynos (strain C142)</name>
    <name type="common">Mycoplasma cynos</name>
    <dbReference type="NCBI Taxonomy" id="1246955"/>
    <lineage>
        <taxon>Bacteria</taxon>
        <taxon>Bacillati</taxon>
        <taxon>Mycoplasmatota</taxon>
        <taxon>Mycoplasmoidales</taxon>
        <taxon>Metamycoplasmataceae</taxon>
        <taxon>Mycoplasmopsis</taxon>
    </lineage>
</organism>
<dbReference type="KEGG" id="mcy:MCYN_0335"/>
<keyword evidence="4 6" id="KW-0233">DNA recombination</keyword>
<dbReference type="Pfam" id="PF14520">
    <property type="entry name" value="HHH_5"/>
    <property type="match status" value="1"/>
</dbReference>